<evidence type="ECO:0000256" key="5">
    <source>
        <dbReference type="ARBA" id="ARBA00023136"/>
    </source>
</evidence>
<dbReference type="InterPro" id="IPR036259">
    <property type="entry name" value="MFS_trans_sf"/>
</dbReference>
<comment type="caution">
    <text evidence="8">The sequence shown here is derived from an EMBL/GenBank/DDBJ whole genome shotgun (WGS) entry which is preliminary data.</text>
</comment>
<evidence type="ECO:0000313" key="8">
    <source>
        <dbReference type="EMBL" id="MFA3843240.1"/>
    </source>
</evidence>
<keyword evidence="2" id="KW-0813">Transport</keyword>
<dbReference type="SUPFAM" id="SSF103473">
    <property type="entry name" value="MFS general substrate transporter"/>
    <property type="match status" value="1"/>
</dbReference>
<evidence type="ECO:0000259" key="7">
    <source>
        <dbReference type="PROSITE" id="PS50850"/>
    </source>
</evidence>
<keyword evidence="5 6" id="KW-0472">Membrane</keyword>
<dbReference type="Pfam" id="PF07690">
    <property type="entry name" value="MFS_1"/>
    <property type="match status" value="1"/>
</dbReference>
<feature type="transmembrane region" description="Helical" evidence="6">
    <location>
        <begin position="232"/>
        <end position="251"/>
    </location>
</feature>
<dbReference type="PANTHER" id="PTHR23505">
    <property type="entry name" value="SPINSTER"/>
    <property type="match status" value="1"/>
</dbReference>
<evidence type="ECO:0000256" key="1">
    <source>
        <dbReference type="ARBA" id="ARBA00004651"/>
    </source>
</evidence>
<evidence type="ECO:0000313" key="9">
    <source>
        <dbReference type="Proteomes" id="UP001571476"/>
    </source>
</evidence>
<dbReference type="PANTHER" id="PTHR23505:SF52">
    <property type="entry name" value="MAJOR FACILITATOR SUPERFAMILY PROTEIN"/>
    <property type="match status" value="1"/>
</dbReference>
<evidence type="ECO:0000256" key="2">
    <source>
        <dbReference type="ARBA" id="ARBA00022448"/>
    </source>
</evidence>
<feature type="transmembrane region" description="Helical" evidence="6">
    <location>
        <begin position="299"/>
        <end position="318"/>
    </location>
</feature>
<proteinExistence type="predicted"/>
<name>A0ABV4SY57_9ACTN</name>
<dbReference type="RefSeq" id="WP_372567090.1">
    <property type="nucleotide sequence ID" value="NZ_JBGOSP010000054.1"/>
</dbReference>
<dbReference type="InterPro" id="IPR011701">
    <property type="entry name" value="MFS"/>
</dbReference>
<gene>
    <name evidence="8" type="ORF">ACEG43_45195</name>
</gene>
<feature type="transmembrane region" description="Helical" evidence="6">
    <location>
        <begin position="82"/>
        <end position="103"/>
    </location>
</feature>
<feature type="domain" description="Major facilitator superfamily (MFS) profile" evidence="7">
    <location>
        <begin position="1"/>
        <end position="390"/>
    </location>
</feature>
<feature type="transmembrane region" description="Helical" evidence="6">
    <location>
        <begin position="56"/>
        <end position="76"/>
    </location>
</feature>
<keyword evidence="3 6" id="KW-0812">Transmembrane</keyword>
<organism evidence="8 9">
    <name type="scientific">Streptomyces aureus</name>
    <dbReference type="NCBI Taxonomy" id="193461"/>
    <lineage>
        <taxon>Bacteria</taxon>
        <taxon>Bacillati</taxon>
        <taxon>Actinomycetota</taxon>
        <taxon>Actinomycetes</taxon>
        <taxon>Kitasatosporales</taxon>
        <taxon>Streptomycetaceae</taxon>
        <taxon>Streptomyces</taxon>
    </lineage>
</organism>
<accession>A0ABV4SY57</accession>
<dbReference type="EMBL" id="JBGOSP010000054">
    <property type="protein sequence ID" value="MFA3843240.1"/>
    <property type="molecule type" value="Genomic_DNA"/>
</dbReference>
<dbReference type="InterPro" id="IPR044770">
    <property type="entry name" value="MFS_spinster-like"/>
</dbReference>
<keyword evidence="4 6" id="KW-1133">Transmembrane helix</keyword>
<evidence type="ECO:0000256" key="6">
    <source>
        <dbReference type="SAM" id="Phobius"/>
    </source>
</evidence>
<reference evidence="8 9" key="1">
    <citation type="submission" date="2024-08" db="EMBL/GenBank/DDBJ databases">
        <title>Genome sequence of Streptomyces aureus CACIA-1.46HGO.</title>
        <authorList>
            <person name="Evangelista-Martinez Z."/>
        </authorList>
    </citation>
    <scope>NUCLEOTIDE SEQUENCE [LARGE SCALE GENOMIC DNA]</scope>
    <source>
        <strain evidence="8 9">CACIA-1.46HGO</strain>
    </source>
</reference>
<feature type="transmembrane region" description="Helical" evidence="6">
    <location>
        <begin position="115"/>
        <end position="134"/>
    </location>
</feature>
<feature type="transmembrane region" description="Helical" evidence="6">
    <location>
        <begin position="205"/>
        <end position="226"/>
    </location>
</feature>
<comment type="subcellular location">
    <subcellularLocation>
        <location evidence="1">Cell membrane</location>
        <topology evidence="1">Multi-pass membrane protein</topology>
    </subcellularLocation>
</comment>
<protein>
    <submittedName>
        <fullName evidence="8">MFS transporter</fullName>
    </submittedName>
</protein>
<evidence type="ECO:0000256" key="3">
    <source>
        <dbReference type="ARBA" id="ARBA00022692"/>
    </source>
</evidence>
<sequence length="417" mass="43919">MDNAESSVTTVLFPLMRDAMGLTSSALGTLVAVAKVVGMLAGIPWVLLARRFRRKVVLAVCSGFWGIWIILAAMAGNFTQFVVLYGIAAAGFAGAGPIALEILGDLCEDHRRGRVTGMLYGGVALIAGVSAPLFGRLSGLDNGWRYGYLASGAMCLVVGMLILLFLDDPRPAARKPLTAAVAIENKARTVRSGLRELAGIQTFRLILVQRLFSGQNVMMSFGVVFLAEAHGFSTATASVVALPFSLGYLGGTIAGGRINDRMHQLRPLSGRVVMLQISQLGFAGAALICIEAAWHSIGFFVLIFAVLGFLQGQVPVVNRPLIMAVVRPELRALAFAVSVSTVEAFAYAGYALLTGFLGDAIGLQDALLIVTVLLTAVNGLASAALYRPYARDSTALAHMPHEGTPATDTGKDIPAVP</sequence>
<dbReference type="Proteomes" id="UP001571476">
    <property type="component" value="Unassembled WGS sequence"/>
</dbReference>
<feature type="transmembrane region" description="Helical" evidence="6">
    <location>
        <begin position="272"/>
        <end position="293"/>
    </location>
</feature>
<dbReference type="PROSITE" id="PS50850">
    <property type="entry name" value="MFS"/>
    <property type="match status" value="1"/>
</dbReference>
<dbReference type="InterPro" id="IPR020846">
    <property type="entry name" value="MFS_dom"/>
</dbReference>
<feature type="transmembrane region" description="Helical" evidence="6">
    <location>
        <begin position="146"/>
        <end position="166"/>
    </location>
</feature>
<dbReference type="Gene3D" id="1.20.1250.20">
    <property type="entry name" value="MFS general substrate transporter like domains"/>
    <property type="match status" value="2"/>
</dbReference>
<evidence type="ECO:0000256" key="4">
    <source>
        <dbReference type="ARBA" id="ARBA00022989"/>
    </source>
</evidence>
<feature type="transmembrane region" description="Helical" evidence="6">
    <location>
        <begin position="26"/>
        <end position="49"/>
    </location>
</feature>
<feature type="transmembrane region" description="Helical" evidence="6">
    <location>
        <begin position="330"/>
        <end position="354"/>
    </location>
</feature>
<feature type="transmembrane region" description="Helical" evidence="6">
    <location>
        <begin position="366"/>
        <end position="386"/>
    </location>
</feature>
<keyword evidence="9" id="KW-1185">Reference proteome</keyword>